<feature type="region of interest" description="Disordered" evidence="6">
    <location>
        <begin position="1"/>
        <end position="78"/>
    </location>
</feature>
<dbReference type="EMBL" id="DVJO01000208">
    <property type="protein sequence ID" value="HIS83807.1"/>
    <property type="molecule type" value="Genomic_DNA"/>
</dbReference>
<feature type="domain" description="POTRA" evidence="7">
    <location>
        <begin position="107"/>
        <end position="180"/>
    </location>
</feature>
<reference evidence="8" key="1">
    <citation type="submission" date="2020-10" db="EMBL/GenBank/DDBJ databases">
        <authorList>
            <person name="Gilroy R."/>
        </authorList>
    </citation>
    <scope>NUCLEOTIDE SEQUENCE</scope>
    <source>
        <strain evidence="8">CHK152-2994</strain>
    </source>
</reference>
<evidence type="ECO:0000256" key="2">
    <source>
        <dbReference type="ARBA" id="ARBA00022692"/>
    </source>
</evidence>
<dbReference type="InterPro" id="IPR039910">
    <property type="entry name" value="D15-like"/>
</dbReference>
<feature type="domain" description="POTRA" evidence="7">
    <location>
        <begin position="181"/>
        <end position="255"/>
    </location>
</feature>
<keyword evidence="4" id="KW-0472">Membrane</keyword>
<keyword evidence="5" id="KW-0998">Cell outer membrane</keyword>
<evidence type="ECO:0000256" key="6">
    <source>
        <dbReference type="SAM" id="MobiDB-lite"/>
    </source>
</evidence>
<feature type="non-terminal residue" evidence="8">
    <location>
        <position position="1"/>
    </location>
</feature>
<feature type="compositionally biased region" description="Low complexity" evidence="6">
    <location>
        <begin position="60"/>
        <end position="72"/>
    </location>
</feature>
<dbReference type="Pfam" id="PF01103">
    <property type="entry name" value="Omp85"/>
    <property type="match status" value="1"/>
</dbReference>
<comment type="caution">
    <text evidence="8">The sequence shown here is derived from an EMBL/GenBank/DDBJ whole genome shotgun (WGS) entry which is preliminary data.</text>
</comment>
<dbReference type="InterPro" id="IPR013686">
    <property type="entry name" value="Polypept-transport_assoc_ShlB"/>
</dbReference>
<comment type="subcellular location">
    <subcellularLocation>
        <location evidence="1">Membrane</location>
    </subcellularLocation>
</comment>
<dbReference type="PROSITE" id="PS51779">
    <property type="entry name" value="POTRA"/>
    <property type="match status" value="2"/>
</dbReference>
<evidence type="ECO:0000256" key="1">
    <source>
        <dbReference type="ARBA" id="ARBA00004370"/>
    </source>
</evidence>
<evidence type="ECO:0000313" key="9">
    <source>
        <dbReference type="Proteomes" id="UP000824139"/>
    </source>
</evidence>
<dbReference type="Pfam" id="PF07244">
    <property type="entry name" value="POTRA"/>
    <property type="match status" value="2"/>
</dbReference>
<evidence type="ECO:0000313" key="8">
    <source>
        <dbReference type="EMBL" id="HIS83807.1"/>
    </source>
</evidence>
<dbReference type="InterPro" id="IPR034746">
    <property type="entry name" value="POTRA"/>
</dbReference>
<dbReference type="InterPro" id="IPR010827">
    <property type="entry name" value="BamA/TamA_POTRA"/>
</dbReference>
<protein>
    <submittedName>
        <fullName evidence="8">BamA/TamA family outer membrane protein</fullName>
    </submittedName>
</protein>
<organism evidence="8 9">
    <name type="scientific">Candidatus Scatenecus faecavium</name>
    <dbReference type="NCBI Taxonomy" id="2840915"/>
    <lineage>
        <taxon>Bacteria</taxon>
        <taxon>Candidatus Scatenecus</taxon>
    </lineage>
</organism>
<evidence type="ECO:0000256" key="3">
    <source>
        <dbReference type="ARBA" id="ARBA00022729"/>
    </source>
</evidence>
<proteinExistence type="predicted"/>
<dbReference type="Pfam" id="PF08479">
    <property type="entry name" value="POTRA_2"/>
    <property type="match status" value="1"/>
</dbReference>
<keyword evidence="2" id="KW-0812">Transmembrane</keyword>
<dbReference type="AlphaFoldDB" id="A0A9D1FX82"/>
<dbReference type="Proteomes" id="UP000824139">
    <property type="component" value="Unassembled WGS sequence"/>
</dbReference>
<dbReference type="GO" id="GO:0019867">
    <property type="term" value="C:outer membrane"/>
    <property type="evidence" value="ECO:0007669"/>
    <property type="project" value="InterPro"/>
</dbReference>
<keyword evidence="3" id="KW-0732">Signal</keyword>
<feature type="compositionally biased region" description="Basic residues" evidence="6">
    <location>
        <begin position="14"/>
        <end position="24"/>
    </location>
</feature>
<name>A0A9D1FX82_9BACT</name>
<evidence type="ECO:0000256" key="5">
    <source>
        <dbReference type="ARBA" id="ARBA00023237"/>
    </source>
</evidence>
<accession>A0A9D1FX82</accession>
<dbReference type="Gene3D" id="3.10.20.310">
    <property type="entry name" value="membrane protein fhac"/>
    <property type="match status" value="3"/>
</dbReference>
<sequence>PELREPEKSETKKEKKVKVKKNKKEKNSEKKFRFIRKKEKKQETTEQLEQQLVLPKNNDAEQTAPATEAPADIFTPPEEQNYDYSRLNLPDTNETPAVSRTTAKGDKYIKDIEIHGTNVVEPEVILTSIKQKKGEIYNREIVQQDLRNIYQLGYFSEKMRAIPVNNPDGTITLKIILEENAPVTDFTIEGNTVVSTEEILAYLVDMKGKPQNIAKLNEAIANIQQCYASKGYILARVDSVTDDPDGTINISLKEGTINKILIAGNEKTKDFVVERNVLSEPGMVYNENVLKEDIVRLYATQAFKDVTREITPCEDIPDAYDITINVQEQRTANISIGGGLDTVTGVFGSVGIADNNFRGRNQRVSLNGLVGSGVILNDASIKRRMNMQVELSFFEPYFFNADTSLMSKLFFRDFGSYQVPLAIERRYGGEVTVAHRMKRNKHLTSTFSLGVENIDVREGDFNKIASLYQKYSVPISERAKQLDGGLFMSLSPSLIYDTREGGTVTRKGTLANLRFDEEFGLIDFDKTHGKLTGSIKHYIPIGKKSSLSFTAKGGGKIHGDNMPEVMMYRLGGPYTIRGFKMSGVGTGDAFIMGSAEFATPIPFLDRTRLARKVNFLNNIRFTVWADAGKVFNPTVTNTLYDRPLHAITAGIGLKLYIPGMGPLSIDYGIPFTNAGENGNQGGYFTFGVGDLLY</sequence>
<dbReference type="Gene3D" id="2.40.160.50">
    <property type="entry name" value="membrane protein fhac: a member of the omp85/tpsb transporter family"/>
    <property type="match status" value="1"/>
</dbReference>
<dbReference type="InterPro" id="IPR000184">
    <property type="entry name" value="Bac_surfAg_D15"/>
</dbReference>
<evidence type="ECO:0000259" key="7">
    <source>
        <dbReference type="PROSITE" id="PS51779"/>
    </source>
</evidence>
<dbReference type="PANTHER" id="PTHR12815">
    <property type="entry name" value="SORTING AND ASSEMBLY MACHINERY SAMM50 PROTEIN FAMILY MEMBER"/>
    <property type="match status" value="1"/>
</dbReference>
<gene>
    <name evidence="8" type="ORF">IAD41_09420</name>
</gene>
<reference evidence="8" key="2">
    <citation type="journal article" date="2021" name="PeerJ">
        <title>Extensive microbial diversity within the chicken gut microbiome revealed by metagenomics and culture.</title>
        <authorList>
            <person name="Gilroy R."/>
            <person name="Ravi A."/>
            <person name="Getino M."/>
            <person name="Pursley I."/>
            <person name="Horton D.L."/>
            <person name="Alikhan N.F."/>
            <person name="Baker D."/>
            <person name="Gharbi K."/>
            <person name="Hall N."/>
            <person name="Watson M."/>
            <person name="Adriaenssens E.M."/>
            <person name="Foster-Nyarko E."/>
            <person name="Jarju S."/>
            <person name="Secka A."/>
            <person name="Antonio M."/>
            <person name="Oren A."/>
            <person name="Chaudhuri R.R."/>
            <person name="La Ragione R."/>
            <person name="Hildebrand F."/>
            <person name="Pallen M.J."/>
        </authorList>
    </citation>
    <scope>NUCLEOTIDE SEQUENCE</scope>
    <source>
        <strain evidence="8">CHK152-2994</strain>
    </source>
</reference>
<dbReference type="PANTHER" id="PTHR12815:SF47">
    <property type="entry name" value="TRANSLOCATION AND ASSEMBLY MODULE SUBUNIT TAMA"/>
    <property type="match status" value="1"/>
</dbReference>
<feature type="compositionally biased region" description="Basic and acidic residues" evidence="6">
    <location>
        <begin position="1"/>
        <end position="13"/>
    </location>
</feature>
<evidence type="ECO:0000256" key="4">
    <source>
        <dbReference type="ARBA" id="ARBA00023136"/>
    </source>
</evidence>